<gene>
    <name evidence="4" type="ORF">CCMP2556_LOCUS35436</name>
</gene>
<evidence type="ECO:0000259" key="3">
    <source>
        <dbReference type="PROSITE" id="PS50076"/>
    </source>
</evidence>
<organism evidence="4 5">
    <name type="scientific">Durusdinium trenchii</name>
    <dbReference type="NCBI Taxonomy" id="1381693"/>
    <lineage>
        <taxon>Eukaryota</taxon>
        <taxon>Sar</taxon>
        <taxon>Alveolata</taxon>
        <taxon>Dinophyceae</taxon>
        <taxon>Suessiales</taxon>
        <taxon>Symbiodiniaceae</taxon>
        <taxon>Durusdinium</taxon>
    </lineage>
</organism>
<dbReference type="PANTHER" id="PTHR43908">
    <property type="entry name" value="AT29763P-RELATED"/>
    <property type="match status" value="1"/>
</dbReference>
<dbReference type="Pfam" id="PF00226">
    <property type="entry name" value="DnaJ"/>
    <property type="match status" value="1"/>
</dbReference>
<feature type="domain" description="J" evidence="3">
    <location>
        <begin position="3"/>
        <end position="64"/>
    </location>
</feature>
<dbReference type="InterPro" id="IPR001623">
    <property type="entry name" value="DnaJ_domain"/>
</dbReference>
<feature type="compositionally biased region" description="Basic and acidic residues" evidence="2">
    <location>
        <begin position="91"/>
        <end position="105"/>
    </location>
</feature>
<dbReference type="InterPro" id="IPR036869">
    <property type="entry name" value="J_dom_sf"/>
</dbReference>
<dbReference type="InterPro" id="IPR051100">
    <property type="entry name" value="DnaJ_subfamily_B/C"/>
</dbReference>
<feature type="coiled-coil region" evidence="1">
    <location>
        <begin position="493"/>
        <end position="527"/>
    </location>
</feature>
<evidence type="ECO:0000256" key="2">
    <source>
        <dbReference type="SAM" id="MobiDB-lite"/>
    </source>
</evidence>
<accession>A0ABP0PAU4</accession>
<reference evidence="4 5" key="1">
    <citation type="submission" date="2024-02" db="EMBL/GenBank/DDBJ databases">
        <authorList>
            <person name="Chen Y."/>
            <person name="Shah S."/>
            <person name="Dougan E. K."/>
            <person name="Thang M."/>
            <person name="Chan C."/>
        </authorList>
    </citation>
    <scope>NUCLEOTIDE SEQUENCE [LARGE SCALE GENOMIC DNA]</scope>
</reference>
<sequence length="585" mass="67432">MASYYCVLNIAAHATAEEIKVAFKRCALQVHPDKGGSKEAFHAVYQAFETLADPEARKRYDDQLPTLKKVTKQTYSCKRTGAKSKKKRPEQKHSAAESDRSRHSGAESADASSHEKLLTKLYELLKRLPRKLRNDVIAREFSQKQRLLLEKWIVLQREAETDDVTPMPGGPGGPCGPCAQEVKPLKPVTVSDSHGSMLALTHQPFALGGSALSLPAVSHGKRRRKKYVAIKGIARCGSRKTISEDSRIYRANTVIATISIWSRYCDLATAIEFLVILTSIKQKMHGTLRDAETNFESCLQEALERSLIEHGRSYEDLSPRFAVHQSFGFFLGPCRHVSSPAVRSVREVAHLRRCMDPFRECARRRSWGRATMIWHFGLGDLEDLWDRFQKAVAEMWRSAGEGRSAKQLRRVRSLYVSHAGVRNKHVQYWERQHMGMNDRNKHRPSRLRDRCDRSADATRKLTDKVLQKVRKLLLRWQNALRKKDEMALQKQRQRFLQERRKQELAQRKRAREEQKAERLRREALRRKMMSDLTMDEILGEDCRKLLNCAGCCTTKTTAFLSEWDWLLGFALRRSHSMKNLRRSLV</sequence>
<dbReference type="InterPro" id="IPR018253">
    <property type="entry name" value="DnaJ_domain_CS"/>
</dbReference>
<dbReference type="SUPFAM" id="SSF46565">
    <property type="entry name" value="Chaperone J-domain"/>
    <property type="match status" value="1"/>
</dbReference>
<dbReference type="EMBL" id="CAXAMN010022696">
    <property type="protein sequence ID" value="CAK9072054.1"/>
    <property type="molecule type" value="Genomic_DNA"/>
</dbReference>
<proteinExistence type="predicted"/>
<name>A0ABP0PAU4_9DINO</name>
<evidence type="ECO:0000313" key="5">
    <source>
        <dbReference type="Proteomes" id="UP001642484"/>
    </source>
</evidence>
<dbReference type="SMART" id="SM00271">
    <property type="entry name" value="DnaJ"/>
    <property type="match status" value="1"/>
</dbReference>
<comment type="caution">
    <text evidence="4">The sequence shown here is derived from an EMBL/GenBank/DDBJ whole genome shotgun (WGS) entry which is preliminary data.</text>
</comment>
<feature type="compositionally biased region" description="Basic residues" evidence="2">
    <location>
        <begin position="80"/>
        <end position="90"/>
    </location>
</feature>
<feature type="region of interest" description="Disordered" evidence="2">
    <location>
        <begin position="75"/>
        <end position="112"/>
    </location>
</feature>
<protein>
    <recommendedName>
        <fullName evidence="3">J domain-containing protein</fullName>
    </recommendedName>
</protein>
<dbReference type="PROSITE" id="PS00636">
    <property type="entry name" value="DNAJ_1"/>
    <property type="match status" value="1"/>
</dbReference>
<dbReference type="CDD" id="cd06257">
    <property type="entry name" value="DnaJ"/>
    <property type="match status" value="1"/>
</dbReference>
<evidence type="ECO:0000313" key="4">
    <source>
        <dbReference type="EMBL" id="CAK9072054.1"/>
    </source>
</evidence>
<keyword evidence="5" id="KW-1185">Reference proteome</keyword>
<dbReference type="PROSITE" id="PS50076">
    <property type="entry name" value="DNAJ_2"/>
    <property type="match status" value="1"/>
</dbReference>
<dbReference type="Gene3D" id="1.10.287.110">
    <property type="entry name" value="DnaJ domain"/>
    <property type="match status" value="1"/>
</dbReference>
<dbReference type="Proteomes" id="UP001642484">
    <property type="component" value="Unassembled WGS sequence"/>
</dbReference>
<keyword evidence="1" id="KW-0175">Coiled coil</keyword>
<evidence type="ECO:0000256" key="1">
    <source>
        <dbReference type="SAM" id="Coils"/>
    </source>
</evidence>